<evidence type="ECO:0000313" key="3">
    <source>
        <dbReference type="Proteomes" id="UP000664701"/>
    </source>
</evidence>
<evidence type="ECO:0000256" key="1">
    <source>
        <dbReference type="SAM" id="Phobius"/>
    </source>
</evidence>
<gene>
    <name evidence="2" type="ORF">DOK78_000197</name>
</gene>
<keyword evidence="1" id="KW-1133">Transmembrane helix</keyword>
<sequence>MNKAHVILLKNSLYVIIPLVISLIASYILNCTFLIPAAVIYGVMIFFMIPSDSFFRTVDYQTKSLNPTFRPSKLEMKLESAESTINFIVTLLALLTCLILLYFQYS</sequence>
<proteinExistence type="predicted"/>
<keyword evidence="3" id="KW-1185">Reference proteome</keyword>
<organism evidence="2 3">
    <name type="scientific">Candidatus Enterococcus lowellii</name>
    <dbReference type="NCBI Taxonomy" id="2230877"/>
    <lineage>
        <taxon>Bacteria</taxon>
        <taxon>Bacillati</taxon>
        <taxon>Bacillota</taxon>
        <taxon>Bacilli</taxon>
        <taxon>Lactobacillales</taxon>
        <taxon>Enterococcaceae</taxon>
        <taxon>Enterococcus</taxon>
    </lineage>
</organism>
<name>A0ABZ2SML4_9ENTE</name>
<keyword evidence="1" id="KW-0812">Transmembrane</keyword>
<dbReference type="EMBL" id="CP147251">
    <property type="protein sequence ID" value="WYJ75621.1"/>
    <property type="molecule type" value="Genomic_DNA"/>
</dbReference>
<accession>A0ABZ2SML4</accession>
<reference evidence="2 3" key="1">
    <citation type="submission" date="2021-03" db="EMBL/GenBank/DDBJ databases">
        <authorList>
            <person name="Gilmore M.S."/>
            <person name="Schwartzman J."/>
            <person name="Van Tyne D."/>
            <person name="Martin M."/>
            <person name="Earl A.M."/>
            <person name="Manson A.L."/>
            <person name="Straub T."/>
            <person name="Salamzade R."/>
            <person name="Saavedra J."/>
            <person name="Lebreton F."/>
            <person name="Prichula J."/>
            <person name="Schaufler K."/>
            <person name="Gaca A."/>
            <person name="Sgardioli B."/>
            <person name="Wagenaar J."/>
            <person name="Strong T."/>
        </authorList>
    </citation>
    <scope>NUCLEOTIDE SEQUENCE [LARGE SCALE GENOMIC DNA]</scope>
    <source>
        <strain evidence="2 3">DIV2402</strain>
    </source>
</reference>
<feature type="transmembrane region" description="Helical" evidence="1">
    <location>
        <begin position="85"/>
        <end position="105"/>
    </location>
</feature>
<reference evidence="2 3" key="2">
    <citation type="submission" date="2024-03" db="EMBL/GenBank/DDBJ databases">
        <title>The Genome Sequence of Enterococcus sp. DIV2402.</title>
        <authorList>
            <consortium name="The Broad Institute Genomics Platform"/>
            <consortium name="The Broad Institute Microbial Omics Core"/>
            <consortium name="The Broad Institute Genomic Center for Infectious Diseases"/>
            <person name="Earl A."/>
            <person name="Manson A."/>
            <person name="Gilmore M."/>
            <person name="Schwartman J."/>
            <person name="Shea T."/>
            <person name="Abouelleil A."/>
            <person name="Cao P."/>
            <person name="Chapman S."/>
            <person name="Cusick C."/>
            <person name="Young S."/>
            <person name="Neafsey D."/>
            <person name="Nusbaum C."/>
            <person name="Birren B."/>
        </authorList>
    </citation>
    <scope>NUCLEOTIDE SEQUENCE [LARGE SCALE GENOMIC DNA]</scope>
    <source>
        <strain evidence="2 3">DIV2402</strain>
    </source>
</reference>
<evidence type="ECO:0000313" key="2">
    <source>
        <dbReference type="EMBL" id="WYJ75621.1"/>
    </source>
</evidence>
<protein>
    <submittedName>
        <fullName evidence="2">Uncharacterized protein</fullName>
    </submittedName>
</protein>
<feature type="transmembrane region" description="Helical" evidence="1">
    <location>
        <begin position="35"/>
        <end position="55"/>
    </location>
</feature>
<feature type="transmembrane region" description="Helical" evidence="1">
    <location>
        <begin position="12"/>
        <end position="29"/>
    </location>
</feature>
<keyword evidence="1" id="KW-0472">Membrane</keyword>
<dbReference type="Proteomes" id="UP000664701">
    <property type="component" value="Chromosome"/>
</dbReference>